<protein>
    <submittedName>
        <fullName evidence="2">Uncharacterized protein</fullName>
    </submittedName>
</protein>
<proteinExistence type="predicted"/>
<gene>
    <name evidence="2" type="ORF">GCE9029_01716</name>
</gene>
<reference evidence="3" key="1">
    <citation type="submission" date="2016-02" db="EMBL/GenBank/DDBJ databases">
        <authorList>
            <person name="Rodrigo-Torres Lidia"/>
            <person name="Arahal R.David."/>
        </authorList>
    </citation>
    <scope>NUCLEOTIDE SEQUENCE [LARGE SCALE GENOMIC DNA]</scope>
    <source>
        <strain evidence="3">CECT 9029</strain>
    </source>
</reference>
<dbReference type="Proteomes" id="UP000071641">
    <property type="component" value="Unassembled WGS sequence"/>
</dbReference>
<accession>A0A128F0Y3</accession>
<evidence type="ECO:0000313" key="2">
    <source>
        <dbReference type="EMBL" id="CZF79896.1"/>
    </source>
</evidence>
<evidence type="ECO:0000256" key="1">
    <source>
        <dbReference type="SAM" id="MobiDB-lite"/>
    </source>
</evidence>
<dbReference type="STRING" id="1796497.GCE9029_01716"/>
<name>A0A128F0Y3_9GAMM</name>
<dbReference type="EMBL" id="FIZX01000001">
    <property type="protein sequence ID" value="CZF79896.1"/>
    <property type="molecule type" value="Genomic_DNA"/>
</dbReference>
<organism evidence="2 3">
    <name type="scientific">Grimontia celer</name>
    <dbReference type="NCBI Taxonomy" id="1796497"/>
    <lineage>
        <taxon>Bacteria</taxon>
        <taxon>Pseudomonadati</taxon>
        <taxon>Pseudomonadota</taxon>
        <taxon>Gammaproteobacteria</taxon>
        <taxon>Vibrionales</taxon>
        <taxon>Vibrionaceae</taxon>
        <taxon>Grimontia</taxon>
    </lineage>
</organism>
<dbReference type="AlphaFoldDB" id="A0A128F0Y3"/>
<feature type="region of interest" description="Disordered" evidence="1">
    <location>
        <begin position="1"/>
        <end position="60"/>
    </location>
</feature>
<feature type="compositionally biased region" description="Basic and acidic residues" evidence="1">
    <location>
        <begin position="42"/>
        <end position="54"/>
    </location>
</feature>
<sequence>MTWFPNISDYSPQKVGNVVKQDKTKQQDKRAEEEDRQDDEQEKTTEENKKKNDGLLDIYV</sequence>
<keyword evidence="3" id="KW-1185">Reference proteome</keyword>
<evidence type="ECO:0000313" key="3">
    <source>
        <dbReference type="Proteomes" id="UP000071641"/>
    </source>
</evidence>
<dbReference type="RefSeq" id="WP_062662591.1">
    <property type="nucleotide sequence ID" value="NZ_FIZX01000001.1"/>
</dbReference>
<feature type="compositionally biased region" description="Basic and acidic residues" evidence="1">
    <location>
        <begin position="20"/>
        <end position="33"/>
    </location>
</feature>